<name>A0AAU9ETV8_9BACT</name>
<dbReference type="CDD" id="cd03225">
    <property type="entry name" value="ABC_cobalt_CbiO_domain1"/>
    <property type="match status" value="2"/>
</dbReference>
<evidence type="ECO:0000256" key="3">
    <source>
        <dbReference type="ARBA" id="ARBA00022741"/>
    </source>
</evidence>
<keyword evidence="7" id="KW-1185">Reference proteome</keyword>
<dbReference type="InterPro" id="IPR050095">
    <property type="entry name" value="ECF_ABC_transporter_ATP-bd"/>
</dbReference>
<reference evidence="7" key="1">
    <citation type="journal article" date="2023" name="Arch. Microbiol.">
        <title>Desulfoferula mesophilus gen. nov. sp. nov., a mesophilic sulfate-reducing bacterium isolated from a brackish lake sediment.</title>
        <authorList>
            <person name="Watanabe T."/>
            <person name="Yabe T."/>
            <person name="Tsuji J.M."/>
            <person name="Fukui M."/>
        </authorList>
    </citation>
    <scope>NUCLEOTIDE SEQUENCE [LARGE SCALE GENOMIC DNA]</scope>
    <source>
        <strain evidence="7">12FAK</strain>
    </source>
</reference>
<gene>
    <name evidence="6" type="ORF">FAK_10370</name>
</gene>
<evidence type="ECO:0000256" key="4">
    <source>
        <dbReference type="ARBA" id="ARBA00022840"/>
    </source>
</evidence>
<dbReference type="PANTHER" id="PTHR43553">
    <property type="entry name" value="HEAVY METAL TRANSPORTER"/>
    <property type="match status" value="1"/>
</dbReference>
<dbReference type="Pfam" id="PF00005">
    <property type="entry name" value="ABC_tran"/>
    <property type="match status" value="2"/>
</dbReference>
<evidence type="ECO:0000313" key="7">
    <source>
        <dbReference type="Proteomes" id="UP001366166"/>
    </source>
</evidence>
<evidence type="ECO:0000313" key="6">
    <source>
        <dbReference type="EMBL" id="BEQ13971.1"/>
    </source>
</evidence>
<dbReference type="GO" id="GO:0043190">
    <property type="term" value="C:ATP-binding cassette (ABC) transporter complex"/>
    <property type="evidence" value="ECO:0007669"/>
    <property type="project" value="TreeGrafter"/>
</dbReference>
<evidence type="ECO:0000259" key="5">
    <source>
        <dbReference type="PROSITE" id="PS50893"/>
    </source>
</evidence>
<dbReference type="Gene3D" id="3.40.50.300">
    <property type="entry name" value="P-loop containing nucleotide triphosphate hydrolases"/>
    <property type="match status" value="2"/>
</dbReference>
<accession>A0AAU9ETV8</accession>
<keyword evidence="3" id="KW-0547">Nucleotide-binding</keyword>
<comment type="similarity">
    <text evidence="1">Belongs to the ABC transporter superfamily.</text>
</comment>
<protein>
    <submittedName>
        <fullName evidence="6">ABC transporter ATP-binding protein</fullName>
    </submittedName>
</protein>
<dbReference type="Proteomes" id="UP001366166">
    <property type="component" value="Chromosome"/>
</dbReference>
<dbReference type="PANTHER" id="PTHR43553:SF24">
    <property type="entry name" value="ENERGY-COUPLING FACTOR TRANSPORTER ATP-BINDING PROTEIN ECFA1"/>
    <property type="match status" value="1"/>
</dbReference>
<dbReference type="InterPro" id="IPR003593">
    <property type="entry name" value="AAA+_ATPase"/>
</dbReference>
<keyword evidence="4 6" id="KW-0067">ATP-binding</keyword>
<feature type="domain" description="ABC transporter" evidence="5">
    <location>
        <begin position="5"/>
        <end position="224"/>
    </location>
</feature>
<dbReference type="AlphaFoldDB" id="A0AAU9ETV8"/>
<evidence type="ECO:0000256" key="2">
    <source>
        <dbReference type="ARBA" id="ARBA00022448"/>
    </source>
</evidence>
<dbReference type="SMART" id="SM00382">
    <property type="entry name" value="AAA"/>
    <property type="match status" value="2"/>
</dbReference>
<dbReference type="PROSITE" id="PS00211">
    <property type="entry name" value="ABC_TRANSPORTER_1"/>
    <property type="match status" value="1"/>
</dbReference>
<dbReference type="InterPro" id="IPR027417">
    <property type="entry name" value="P-loop_NTPase"/>
</dbReference>
<dbReference type="EMBL" id="AP028679">
    <property type="protein sequence ID" value="BEQ13971.1"/>
    <property type="molecule type" value="Genomic_DNA"/>
</dbReference>
<evidence type="ECO:0000256" key="1">
    <source>
        <dbReference type="ARBA" id="ARBA00005417"/>
    </source>
</evidence>
<keyword evidence="2" id="KW-0813">Transport</keyword>
<dbReference type="RefSeq" id="WP_338605698.1">
    <property type="nucleotide sequence ID" value="NZ_AP028679.1"/>
</dbReference>
<dbReference type="GO" id="GO:0005524">
    <property type="term" value="F:ATP binding"/>
    <property type="evidence" value="ECO:0007669"/>
    <property type="project" value="UniProtKB-KW"/>
</dbReference>
<sequence>MSALLTIDNLSYTYPGGAREALSGVGFSLGAGECLCLCGPSGCGKTTLLRAVQGLLENGQLNGRLELAGPRPGMVMQNVDTQLLCTTVADEVAFAPQNLGLSRAEVRLRRDRALAAVGLTALTRRNVEELSAGQKQRVCLAAVLAMEPRLLLLDEPMAQLDQSGRQALVDTLGQLKRAGHALLISEHNTEPLAPLADGYGQLDDKGRWQGVSPQPPIHPQPLPLPPEPPAVGGPPVALAQGLALQGRDGPVLNGADLSLAPGRRVHLFGPNGAGKSSLLRCLTGMLRPQQGRLEVVGQSPPRPETIFGQVAYLMQNPQRQLFEETVWAEVAFTPRRMGLPPAEVDERVAVALELCQASHLAQRPPLTLSWGEQHRVALAAVLAPRPRLLLCDEPMAGLDWDQRRHLLGVLARLSAEHGSTVLLASHDPLMQPEWAHERLLLQEGRLVQG</sequence>
<dbReference type="GO" id="GO:0016887">
    <property type="term" value="F:ATP hydrolysis activity"/>
    <property type="evidence" value="ECO:0007669"/>
    <property type="project" value="InterPro"/>
</dbReference>
<feature type="domain" description="ABC transporter" evidence="5">
    <location>
        <begin position="237"/>
        <end position="449"/>
    </location>
</feature>
<dbReference type="InterPro" id="IPR003439">
    <property type="entry name" value="ABC_transporter-like_ATP-bd"/>
</dbReference>
<dbReference type="InterPro" id="IPR017871">
    <property type="entry name" value="ABC_transporter-like_CS"/>
</dbReference>
<dbReference type="KEGG" id="dmp:FAK_10370"/>
<dbReference type="PROSITE" id="PS50893">
    <property type="entry name" value="ABC_TRANSPORTER_2"/>
    <property type="match status" value="2"/>
</dbReference>
<organism evidence="6 7">
    <name type="scientific">Desulfoferula mesophila</name>
    <dbReference type="NCBI Taxonomy" id="3058419"/>
    <lineage>
        <taxon>Bacteria</taxon>
        <taxon>Pseudomonadati</taxon>
        <taxon>Thermodesulfobacteriota</taxon>
        <taxon>Desulfarculia</taxon>
        <taxon>Desulfarculales</taxon>
        <taxon>Desulfarculaceae</taxon>
        <taxon>Desulfoferula</taxon>
    </lineage>
</organism>
<dbReference type="SUPFAM" id="SSF52540">
    <property type="entry name" value="P-loop containing nucleoside triphosphate hydrolases"/>
    <property type="match status" value="2"/>
</dbReference>
<dbReference type="InterPro" id="IPR015856">
    <property type="entry name" value="ABC_transpr_CbiO/EcfA_su"/>
</dbReference>
<dbReference type="GO" id="GO:0042626">
    <property type="term" value="F:ATPase-coupled transmembrane transporter activity"/>
    <property type="evidence" value="ECO:0007669"/>
    <property type="project" value="TreeGrafter"/>
</dbReference>
<proteinExistence type="inferred from homology"/>